<dbReference type="Proteomes" id="UP001519343">
    <property type="component" value="Unassembled WGS sequence"/>
</dbReference>
<evidence type="ECO:0000313" key="2">
    <source>
        <dbReference type="Proteomes" id="UP001519343"/>
    </source>
</evidence>
<gene>
    <name evidence="1" type="ORF">J2Z37_005196</name>
</gene>
<protein>
    <recommendedName>
        <fullName evidence="3">Transposase</fullName>
    </recommendedName>
</protein>
<dbReference type="RefSeq" id="WP_209813084.1">
    <property type="nucleotide sequence ID" value="NZ_JAGGKT010000049.1"/>
</dbReference>
<evidence type="ECO:0000313" key="1">
    <source>
        <dbReference type="EMBL" id="MBP1935127.1"/>
    </source>
</evidence>
<dbReference type="EMBL" id="JAGGKT010000049">
    <property type="protein sequence ID" value="MBP1935127.1"/>
    <property type="molecule type" value="Genomic_DNA"/>
</dbReference>
<proteinExistence type="predicted"/>
<evidence type="ECO:0008006" key="3">
    <source>
        <dbReference type="Google" id="ProtNLM"/>
    </source>
</evidence>
<keyword evidence="2" id="KW-1185">Reference proteome</keyword>
<name>A0ABS4GYE2_9BACL</name>
<accession>A0ABS4GYE2</accession>
<organism evidence="1 2">
    <name type="scientific">Ammoniphilus resinae</name>
    <dbReference type="NCBI Taxonomy" id="861532"/>
    <lineage>
        <taxon>Bacteria</taxon>
        <taxon>Bacillati</taxon>
        <taxon>Bacillota</taxon>
        <taxon>Bacilli</taxon>
        <taxon>Bacillales</taxon>
        <taxon>Paenibacillaceae</taxon>
        <taxon>Aneurinibacillus group</taxon>
        <taxon>Ammoniphilus</taxon>
    </lineage>
</organism>
<sequence length="106" mass="11973">MAEVTRKLSSQEWDELIENYHSSGLSAAKWCADRDLKVNQLRWQITKRQKLNKNNQSIHWVSLHTNSSATVSSSITVKIGNAEISVSDGFNKELFAEVVHSLLTLC</sequence>
<reference evidence="1 2" key="1">
    <citation type="submission" date="2021-03" db="EMBL/GenBank/DDBJ databases">
        <title>Genomic Encyclopedia of Type Strains, Phase IV (KMG-IV): sequencing the most valuable type-strain genomes for metagenomic binning, comparative biology and taxonomic classification.</title>
        <authorList>
            <person name="Goeker M."/>
        </authorList>
    </citation>
    <scope>NUCLEOTIDE SEQUENCE [LARGE SCALE GENOMIC DNA]</scope>
    <source>
        <strain evidence="1 2">DSM 24738</strain>
    </source>
</reference>
<dbReference type="NCBIfam" id="NF047593">
    <property type="entry name" value="IS66_ISAeme5_TnpA"/>
    <property type="match status" value="1"/>
</dbReference>
<comment type="caution">
    <text evidence="1">The sequence shown here is derived from an EMBL/GenBank/DDBJ whole genome shotgun (WGS) entry which is preliminary data.</text>
</comment>